<keyword evidence="2" id="KW-1185">Reference proteome</keyword>
<dbReference type="SUPFAM" id="SSF49785">
    <property type="entry name" value="Galactose-binding domain-like"/>
    <property type="match status" value="1"/>
</dbReference>
<evidence type="ECO:0000313" key="2">
    <source>
        <dbReference type="Proteomes" id="UP000014411"/>
    </source>
</evidence>
<dbReference type="eggNOG" id="COG5301">
    <property type="taxonomic scope" value="Bacteria"/>
</dbReference>
<comment type="caution">
    <text evidence="1">The sequence shown here is derived from an EMBL/GenBank/DDBJ whole genome shotgun (WGS) entry which is preliminary data.</text>
</comment>
<proteinExistence type="predicted"/>
<dbReference type="AlphaFoldDB" id="S3HNG2"/>
<dbReference type="Proteomes" id="UP000014411">
    <property type="component" value="Unassembled WGS sequence"/>
</dbReference>
<dbReference type="STRING" id="990285.RGCCGE502_05160"/>
<dbReference type="RefSeq" id="WP_016553105.1">
    <property type="nucleotide sequence ID" value="NZ_AEYE02000005.1"/>
</dbReference>
<organism evidence="1 2">
    <name type="scientific">Rhizobium grahamii CCGE 502</name>
    <dbReference type="NCBI Taxonomy" id="990285"/>
    <lineage>
        <taxon>Bacteria</taxon>
        <taxon>Pseudomonadati</taxon>
        <taxon>Pseudomonadota</taxon>
        <taxon>Alphaproteobacteria</taxon>
        <taxon>Hyphomicrobiales</taxon>
        <taxon>Rhizobiaceae</taxon>
        <taxon>Rhizobium/Agrobacterium group</taxon>
        <taxon>Rhizobium</taxon>
    </lineage>
</organism>
<dbReference type="InterPro" id="IPR008979">
    <property type="entry name" value="Galactose-bd-like_sf"/>
</dbReference>
<evidence type="ECO:0008006" key="3">
    <source>
        <dbReference type="Google" id="ProtNLM"/>
    </source>
</evidence>
<gene>
    <name evidence="1" type="ORF">RGCCGE502_05160</name>
</gene>
<dbReference type="EMBL" id="AEYE02000005">
    <property type="protein sequence ID" value="EPE99545.1"/>
    <property type="molecule type" value="Genomic_DNA"/>
</dbReference>
<protein>
    <recommendedName>
        <fullName evidence="3">Tail fiber protein</fullName>
    </recommendedName>
</protein>
<dbReference type="Gene3D" id="2.10.10.90">
    <property type="match status" value="1"/>
</dbReference>
<reference evidence="1 2" key="1">
    <citation type="journal article" date="2012" name="J. Bacteriol.">
        <title>Genome sequence of Rhizobium grahamii CCGE502, a broad-host-range symbiont with low nodulation competitiveness in Phaseolus vulgaris.</title>
        <authorList>
            <person name="Althabegoiti M.J."/>
            <person name="Lozano L."/>
            <person name="Torres-Tejerizo G."/>
            <person name="Ormeno-Orrillo E."/>
            <person name="Rogel M.A."/>
            <person name="Gonzalez V."/>
            <person name="Martinez-Romero E."/>
        </authorList>
    </citation>
    <scope>NUCLEOTIDE SEQUENCE [LARGE SCALE GENOMIC DNA]</scope>
    <source>
        <strain evidence="1 2">CCGE 502</strain>
    </source>
</reference>
<name>S3HNG2_9HYPH</name>
<dbReference type="HOGENOM" id="CLU_400011_0_0_5"/>
<sequence length="688" mass="71389">MAAILPSSYKDGTVSVATGSTAVTGTNTFWGTPGGEGNPILPGDWFGVHKGYAIRIASIEGNGALTLANPWPGPPQTDEPYEVMLQSDNARMATSTRQLLQQLMNGNIAAFTGLNGEPDTVPYFTGPGAMGLLTRQDLTQGVDYDVQVDTLADRAAYDLQVPGYAVLVSDIGDGRAAIYSKVTAASGDWSDPAYITGPRGLTWKGAWSGATAYKKDDAVSYNNASWIALVDNTNVAPIVGATWGQLAARGATGATGVNPRGAYDNATAYGVTDSVLDNGSTWIAIAPTTGNAPPVLPTTSNAYWQLLARKGTDGTGTGDVVGPAGGVAASDIVAFDGTTGKLIKKAPNGSVGNALLANMAAGTLKGRRASSGNGAPEDLTPAQVRGEIGAEFLSSIRNKLRNGGFDVWQRGVTWNTPANGAYTADGWKVAYDVAGTFVLSAVTATNEAINPQTWRYLRWNQTVAGAATSRLLMSPIENVHTLAGQTVTVTFEAWATTAQSLAVNLQQIFGTGGSPSASVALAAQTVNLTTTPQKFSLVFNLADVKSKTLGTNGDDYLNLIFGLPLTGTFDIKISRVSLVAGDATQEADPFGPGLDYARILNICERYYQQAYITFAPYAAASVTQAIGVNFRTTMRATPTALGGTVISASGTTVAGYDFLTPQGARMTHTPSGSGVCAIAVNAAFGAEY</sequence>
<accession>S3HNG2</accession>
<dbReference type="Gene3D" id="2.60.120.260">
    <property type="entry name" value="Galactose-binding domain-like"/>
    <property type="match status" value="1"/>
</dbReference>
<evidence type="ECO:0000313" key="1">
    <source>
        <dbReference type="EMBL" id="EPE99545.1"/>
    </source>
</evidence>